<dbReference type="InterPro" id="IPR013786">
    <property type="entry name" value="AcylCoA_DH/ox_N"/>
</dbReference>
<keyword evidence="6" id="KW-1185">Reference proteome</keyword>
<sequence>MNRPITEDASADIRPAPPTTLTADDIVQAAEDLVPLLRERAAEVDRERRISEDTYRRLGDAGFFHILKPKKYGGLELSEHEHARVAMTLARGCASTAWIASILSSDNMAVLAFPEEVQEEIWGEDTYVTLAGNTNLNPKATVKRVAGGYRLTGSWGFCSGSDFSEWLIFNAPVGEDGEGHMFLVPHEDAETIDDWFPTGMRGTGSRTMAVKDVFVPEHRVQATKDTVRKLKERRALHPTFDTMYATWPSNGRFPFASCAVGAALGAAEHFAETVSTSTRVANALGGAVRLSEQEYVASEFSQAQGDIEMARLLVERRSFEASERARRRVESSEADVARELRDNALVTRTALRAVQQIFSLVGARAGSAEHPVSRAKRDIEMISHHVTLNWRQAAVRYLAAVS</sequence>
<dbReference type="GO" id="GO:0033539">
    <property type="term" value="P:fatty acid beta-oxidation using acyl-CoA dehydrogenase"/>
    <property type="evidence" value="ECO:0007669"/>
    <property type="project" value="TreeGrafter"/>
</dbReference>
<reference evidence="5" key="2">
    <citation type="submission" date="2020-09" db="EMBL/GenBank/DDBJ databases">
        <authorList>
            <person name="Sun Q."/>
            <person name="Zhou Y."/>
        </authorList>
    </citation>
    <scope>NUCLEOTIDE SEQUENCE</scope>
    <source>
        <strain evidence="5">CGMCC 1.15794</strain>
    </source>
</reference>
<evidence type="ECO:0000259" key="4">
    <source>
        <dbReference type="Pfam" id="PF08028"/>
    </source>
</evidence>
<evidence type="ECO:0000256" key="1">
    <source>
        <dbReference type="ARBA" id="ARBA00023002"/>
    </source>
</evidence>
<dbReference type="Gene3D" id="1.10.540.10">
    <property type="entry name" value="Acyl-CoA dehydrogenase/oxidase, N-terminal domain"/>
    <property type="match status" value="1"/>
</dbReference>
<evidence type="ECO:0000313" key="6">
    <source>
        <dbReference type="Proteomes" id="UP000657592"/>
    </source>
</evidence>
<dbReference type="GO" id="GO:0050660">
    <property type="term" value="F:flavin adenine dinucleotide binding"/>
    <property type="evidence" value="ECO:0007669"/>
    <property type="project" value="InterPro"/>
</dbReference>
<dbReference type="InterPro" id="IPR037069">
    <property type="entry name" value="AcylCoA_DH/ox_N_sf"/>
</dbReference>
<proteinExistence type="inferred from homology"/>
<dbReference type="InterPro" id="IPR036250">
    <property type="entry name" value="AcylCo_DH-like_C"/>
</dbReference>
<evidence type="ECO:0000256" key="2">
    <source>
        <dbReference type="ARBA" id="ARBA00049661"/>
    </source>
</evidence>
<dbReference type="AlphaFoldDB" id="A0A917MLE2"/>
<reference evidence="5" key="1">
    <citation type="journal article" date="2014" name="Int. J. Syst. Evol. Microbiol.">
        <title>Complete genome sequence of Corynebacterium casei LMG S-19264T (=DSM 44701T), isolated from a smear-ripened cheese.</title>
        <authorList>
            <consortium name="US DOE Joint Genome Institute (JGI-PGF)"/>
            <person name="Walter F."/>
            <person name="Albersmeier A."/>
            <person name="Kalinowski J."/>
            <person name="Ruckert C."/>
        </authorList>
    </citation>
    <scope>NUCLEOTIDE SEQUENCE</scope>
    <source>
        <strain evidence="5">CGMCC 1.15794</strain>
    </source>
</reference>
<dbReference type="RefSeq" id="WP_188755618.1">
    <property type="nucleotide sequence ID" value="NZ_BMJY01000004.1"/>
</dbReference>
<dbReference type="Gene3D" id="2.40.110.10">
    <property type="entry name" value="Butyryl-CoA Dehydrogenase, subunit A, domain 2"/>
    <property type="match status" value="1"/>
</dbReference>
<dbReference type="SUPFAM" id="SSF56645">
    <property type="entry name" value="Acyl-CoA dehydrogenase NM domain-like"/>
    <property type="match status" value="1"/>
</dbReference>
<dbReference type="EMBL" id="BMJY01000004">
    <property type="protein sequence ID" value="GGH41929.1"/>
    <property type="molecule type" value="Genomic_DNA"/>
</dbReference>
<comment type="similarity">
    <text evidence="2">Belongs to the HpaH/HsaA monooxygenase family.</text>
</comment>
<accession>A0A917MLE2</accession>
<dbReference type="PANTHER" id="PTHR48083:SF19">
    <property type="entry name" value="FLAVIN-DEPENDENT MONOOXYGENASE, OXYGENASE SUBUNIT HSAA"/>
    <property type="match status" value="1"/>
</dbReference>
<dbReference type="InterPro" id="IPR046373">
    <property type="entry name" value="Acyl-CoA_Oxase/DH_mid-dom_sf"/>
</dbReference>
<gene>
    <name evidence="5" type="ORF">GCM10010921_14810</name>
</gene>
<dbReference type="GO" id="GO:0003995">
    <property type="term" value="F:acyl-CoA dehydrogenase activity"/>
    <property type="evidence" value="ECO:0007669"/>
    <property type="project" value="TreeGrafter"/>
</dbReference>
<protein>
    <submittedName>
        <fullName evidence="5">Oxidoreductase</fullName>
    </submittedName>
</protein>
<evidence type="ECO:0000259" key="3">
    <source>
        <dbReference type="Pfam" id="PF02771"/>
    </source>
</evidence>
<dbReference type="InterPro" id="IPR013107">
    <property type="entry name" value="Acyl-CoA_DH_C"/>
</dbReference>
<dbReference type="PANTHER" id="PTHR48083">
    <property type="entry name" value="MEDIUM-CHAIN SPECIFIC ACYL-COA DEHYDROGENASE, MITOCHONDRIAL-RELATED"/>
    <property type="match status" value="1"/>
</dbReference>
<dbReference type="InterPro" id="IPR050741">
    <property type="entry name" value="Acyl-CoA_dehydrogenase"/>
</dbReference>
<keyword evidence="1" id="KW-0560">Oxidoreductase</keyword>
<dbReference type="Proteomes" id="UP000657592">
    <property type="component" value="Unassembled WGS sequence"/>
</dbReference>
<dbReference type="Pfam" id="PF08028">
    <property type="entry name" value="Acyl-CoA_dh_2"/>
    <property type="match status" value="1"/>
</dbReference>
<feature type="domain" description="Acyl-CoA dehydrogenase/oxidase N-terminal" evidence="3">
    <location>
        <begin position="38"/>
        <end position="120"/>
    </location>
</feature>
<name>A0A917MLE2_9MICO</name>
<dbReference type="GO" id="GO:0016712">
    <property type="term" value="F:oxidoreductase activity, acting on paired donors, with incorporation or reduction of molecular oxygen, reduced flavin or flavoprotein as one donor, and incorporation of one atom of oxygen"/>
    <property type="evidence" value="ECO:0007669"/>
    <property type="project" value="TreeGrafter"/>
</dbReference>
<comment type="caution">
    <text evidence="5">The sequence shown here is derived from an EMBL/GenBank/DDBJ whole genome shotgun (WGS) entry which is preliminary data.</text>
</comment>
<feature type="domain" description="Acyl-CoA dehydrogenase C-terminal" evidence="4">
    <location>
        <begin position="255"/>
        <end position="389"/>
    </location>
</feature>
<dbReference type="Gene3D" id="1.20.140.10">
    <property type="entry name" value="Butyryl-CoA Dehydrogenase, subunit A, domain 3"/>
    <property type="match status" value="1"/>
</dbReference>
<organism evidence="5 6">
    <name type="scientific">Microbacterium album</name>
    <dbReference type="NCBI Taxonomy" id="2053191"/>
    <lineage>
        <taxon>Bacteria</taxon>
        <taxon>Bacillati</taxon>
        <taxon>Actinomycetota</taxon>
        <taxon>Actinomycetes</taxon>
        <taxon>Micrococcales</taxon>
        <taxon>Microbacteriaceae</taxon>
        <taxon>Microbacterium</taxon>
    </lineage>
</organism>
<evidence type="ECO:0000313" key="5">
    <source>
        <dbReference type="EMBL" id="GGH41929.1"/>
    </source>
</evidence>
<dbReference type="InterPro" id="IPR009100">
    <property type="entry name" value="AcylCoA_DH/oxidase_NM_dom_sf"/>
</dbReference>
<dbReference type="PIRSF" id="PIRSF016578">
    <property type="entry name" value="HsaA"/>
    <property type="match status" value="1"/>
</dbReference>
<dbReference type="SUPFAM" id="SSF47203">
    <property type="entry name" value="Acyl-CoA dehydrogenase C-terminal domain-like"/>
    <property type="match status" value="1"/>
</dbReference>
<dbReference type="Pfam" id="PF02771">
    <property type="entry name" value="Acyl-CoA_dh_N"/>
    <property type="match status" value="1"/>
</dbReference>
<dbReference type="GO" id="GO:0005737">
    <property type="term" value="C:cytoplasm"/>
    <property type="evidence" value="ECO:0007669"/>
    <property type="project" value="TreeGrafter"/>
</dbReference>